<name>A0AAV5ILX3_9ROSI</name>
<proteinExistence type="predicted"/>
<dbReference type="EMBL" id="BPVZ01000012">
    <property type="protein sequence ID" value="GKU98154.1"/>
    <property type="molecule type" value="Genomic_DNA"/>
</dbReference>
<reference evidence="1 2" key="1">
    <citation type="journal article" date="2021" name="Commun. Biol.">
        <title>The genome of Shorea leprosula (Dipterocarpaceae) highlights the ecological relevance of drought in aseasonal tropical rainforests.</title>
        <authorList>
            <person name="Ng K.K.S."/>
            <person name="Kobayashi M.J."/>
            <person name="Fawcett J.A."/>
            <person name="Hatakeyama M."/>
            <person name="Paape T."/>
            <person name="Ng C.H."/>
            <person name="Ang C.C."/>
            <person name="Tnah L.H."/>
            <person name="Lee C.T."/>
            <person name="Nishiyama T."/>
            <person name="Sese J."/>
            <person name="O'Brien M.J."/>
            <person name="Copetti D."/>
            <person name="Mohd Noor M.I."/>
            <person name="Ong R.C."/>
            <person name="Putra M."/>
            <person name="Sireger I.Z."/>
            <person name="Indrioko S."/>
            <person name="Kosugi Y."/>
            <person name="Izuno A."/>
            <person name="Isagi Y."/>
            <person name="Lee S.L."/>
            <person name="Shimizu K.K."/>
        </authorList>
    </citation>
    <scope>NUCLEOTIDE SEQUENCE [LARGE SCALE GENOMIC DNA]</scope>
    <source>
        <strain evidence="1">214</strain>
    </source>
</reference>
<dbReference type="AlphaFoldDB" id="A0AAV5ILX3"/>
<keyword evidence="2" id="KW-1185">Reference proteome</keyword>
<organism evidence="1 2">
    <name type="scientific">Rubroshorea leprosula</name>
    <dbReference type="NCBI Taxonomy" id="152421"/>
    <lineage>
        <taxon>Eukaryota</taxon>
        <taxon>Viridiplantae</taxon>
        <taxon>Streptophyta</taxon>
        <taxon>Embryophyta</taxon>
        <taxon>Tracheophyta</taxon>
        <taxon>Spermatophyta</taxon>
        <taxon>Magnoliopsida</taxon>
        <taxon>eudicotyledons</taxon>
        <taxon>Gunneridae</taxon>
        <taxon>Pentapetalae</taxon>
        <taxon>rosids</taxon>
        <taxon>malvids</taxon>
        <taxon>Malvales</taxon>
        <taxon>Dipterocarpaceae</taxon>
        <taxon>Rubroshorea</taxon>
    </lineage>
</organism>
<accession>A0AAV5ILX3</accession>
<gene>
    <name evidence="1" type="ORF">SLEP1_g11190</name>
</gene>
<comment type="caution">
    <text evidence="1">The sequence shown here is derived from an EMBL/GenBank/DDBJ whole genome shotgun (WGS) entry which is preliminary data.</text>
</comment>
<dbReference type="Proteomes" id="UP001054252">
    <property type="component" value="Unassembled WGS sequence"/>
</dbReference>
<sequence length="67" mass="7802">MSISLSSAHNSVFLVQQLRFNKWIYYLEIHKQQIPNKVDVEPNLPISAVAAFNNIYQAMDSYEDEQN</sequence>
<protein>
    <submittedName>
        <fullName evidence="1">Uncharacterized protein</fullName>
    </submittedName>
</protein>
<evidence type="ECO:0000313" key="1">
    <source>
        <dbReference type="EMBL" id="GKU98154.1"/>
    </source>
</evidence>
<evidence type="ECO:0000313" key="2">
    <source>
        <dbReference type="Proteomes" id="UP001054252"/>
    </source>
</evidence>